<dbReference type="Pfam" id="PF22564">
    <property type="entry name" value="HAAS"/>
    <property type="match status" value="1"/>
</dbReference>
<dbReference type="AlphaFoldDB" id="A0A942TH70"/>
<keyword evidence="1" id="KW-0472">Membrane</keyword>
<feature type="transmembrane region" description="Helical" evidence="1">
    <location>
        <begin position="310"/>
        <end position="328"/>
    </location>
</feature>
<accession>A0A942TH70</accession>
<keyword evidence="3" id="KW-1185">Reference proteome</keyword>
<feature type="transmembrane region" description="Helical" evidence="1">
    <location>
        <begin position="180"/>
        <end position="200"/>
    </location>
</feature>
<organism evidence="2 3">
    <name type="scientific">Lederbergia citri</name>
    <dbReference type="NCBI Taxonomy" id="2833580"/>
    <lineage>
        <taxon>Bacteria</taxon>
        <taxon>Bacillati</taxon>
        <taxon>Bacillota</taxon>
        <taxon>Bacilli</taxon>
        <taxon>Bacillales</taxon>
        <taxon>Bacillaceae</taxon>
        <taxon>Lederbergia</taxon>
    </lineage>
</organism>
<feature type="transmembrane region" description="Helical" evidence="1">
    <location>
        <begin position="252"/>
        <end position="276"/>
    </location>
</feature>
<reference evidence="2 3" key="1">
    <citation type="submission" date="2021-05" db="EMBL/GenBank/DDBJ databases">
        <title>Novel Bacillus species.</title>
        <authorList>
            <person name="Liu G."/>
        </authorList>
    </citation>
    <scope>NUCLEOTIDE SEQUENCE [LARGE SCALE GENOMIC DNA]</scope>
    <source>
        <strain evidence="3">FJAT-49780</strain>
    </source>
</reference>
<evidence type="ECO:0000313" key="2">
    <source>
        <dbReference type="EMBL" id="MBS4196527.1"/>
    </source>
</evidence>
<keyword evidence="1" id="KW-0812">Transmembrane</keyword>
<sequence>MELMERYIYDVTRRLPQSQRADVEKELRGLIADMLDERIGDSEVTESHIEEVLLELGDPRKLARQYGGKNKYVIGPVFFDAYITVLKISLISILLTMSVVFVIKVYMDPVHVIDHFVSFIVSIIVTGIPQGVGWVTLVFGLLEYFGGINEQKLSVKKAWKLADLPPLPDTKRQIKRFEPIAGIVFLVLLFMMFSSKYFGIFVFKNGELSTVIPFLNKETILTTMPAIILILGLGILKEALKLIYERWTKKFALYTIVINAISLAVLILIMTMSSFWNPNFMLELSQVHDIQIGSKAYETIETIWNMSTRWMLILFTIGLVWDIISVVYKMRKVS</sequence>
<feature type="transmembrane region" description="Helical" evidence="1">
    <location>
        <begin position="220"/>
        <end position="240"/>
    </location>
</feature>
<feature type="transmembrane region" description="Helical" evidence="1">
    <location>
        <begin position="88"/>
        <end position="107"/>
    </location>
</feature>
<dbReference type="RefSeq" id="WP_213125653.1">
    <property type="nucleotide sequence ID" value="NZ_JAGYPG010000002.1"/>
</dbReference>
<dbReference type="Proteomes" id="UP000681414">
    <property type="component" value="Unassembled WGS sequence"/>
</dbReference>
<name>A0A942TH70_9BACI</name>
<keyword evidence="1" id="KW-1133">Transmembrane helix</keyword>
<feature type="transmembrane region" description="Helical" evidence="1">
    <location>
        <begin position="119"/>
        <end position="142"/>
    </location>
</feature>
<proteinExistence type="predicted"/>
<evidence type="ECO:0000256" key="1">
    <source>
        <dbReference type="SAM" id="Phobius"/>
    </source>
</evidence>
<dbReference type="EMBL" id="JAGYPG010000002">
    <property type="protein sequence ID" value="MBS4196527.1"/>
    <property type="molecule type" value="Genomic_DNA"/>
</dbReference>
<evidence type="ECO:0000313" key="3">
    <source>
        <dbReference type="Proteomes" id="UP000681414"/>
    </source>
</evidence>
<gene>
    <name evidence="2" type="ORF">KHA97_15790</name>
</gene>
<protein>
    <submittedName>
        <fullName evidence="2">Uncharacterized protein</fullName>
    </submittedName>
</protein>
<comment type="caution">
    <text evidence="2">The sequence shown here is derived from an EMBL/GenBank/DDBJ whole genome shotgun (WGS) entry which is preliminary data.</text>
</comment>